<keyword evidence="2" id="KW-0167">Capsid protein</keyword>
<keyword evidence="7" id="KW-1185">Reference proteome</keyword>
<proteinExistence type="predicted"/>
<evidence type="ECO:0000256" key="1">
    <source>
        <dbReference type="ARBA" id="ARBA00004328"/>
    </source>
</evidence>
<organism evidence="6">
    <name type="scientific">Bodo saltans virus</name>
    <dbReference type="NCBI Taxonomy" id="2024608"/>
    <lineage>
        <taxon>Viruses</taxon>
        <taxon>Varidnaviria</taxon>
        <taxon>Bamfordvirae</taxon>
        <taxon>Nucleocytoviricota</taxon>
        <taxon>Megaviricetes</taxon>
        <taxon>Imitervirales</taxon>
        <taxon>Mimiviridae</taxon>
        <taxon>Klosneuvirinae</taxon>
        <taxon>Theiavirus</taxon>
        <taxon>Theiavirus salishense</taxon>
    </lineage>
</organism>
<dbReference type="InterPro" id="IPR007542">
    <property type="entry name" value="MCP_C"/>
</dbReference>
<protein>
    <submittedName>
        <fullName evidence="6">Capsid protein</fullName>
    </submittedName>
</protein>
<dbReference type="Pfam" id="PF16903">
    <property type="entry name" value="Capsid_N"/>
    <property type="match status" value="1"/>
</dbReference>
<dbReference type="InterPro" id="IPR031654">
    <property type="entry name" value="Capsid_N"/>
</dbReference>
<dbReference type="GO" id="GO:0019028">
    <property type="term" value="C:viral capsid"/>
    <property type="evidence" value="ECO:0007669"/>
    <property type="project" value="UniProtKB-KW"/>
</dbReference>
<sequence>MDTAKPGGRPTVQVLRNGDLATQSFLRVTLPDLIPSNLGTTSGKCRAIAWNRRLGHSLIKSVEMQIGGAPIDKHWGVWLDIWYELTHTATQEAGYRKMIGDVDSLTVMNTAGIAGGYNLFIPLQFWFCRNYGLALPLIALQYHDVRFNFELEQTSNLYCYQGAAPTLSALSYTSAGVLIDYVYLDSEERRRFAQVGHEYLIEQLQYPGQSNIVSQSTSANMTSNQSFTLNFNHPCKEFIWAHQLGAFANQPVTCYAGNGDWTAATQTAAVNIAKSMLSLTTTGSYTTAVTFAAASTDPLIAQTINGNVWKFIAVNASSAGSSKTVYVNTTPLTVGTATLGSSLTDVTVEVDFNSTASPVSFSNVFVNSNTLHLEDLSIPLASAFTTTFTDTRVWTAASTDFTVNMPYNYGTRLDGAGNIVSTGNIVLNGHDRFNVREGNYFNYVQPWQHHTRSPADGINVYSFALHPEQHQPTGTANMSRIDSTKLNYKTADPLRYNISTVATLNYTTETVLNVFASNYNVLRVMSGEFSTPETGESGYASILSEVRMN</sequence>
<feature type="domain" description="Major capsid protein N-terminal" evidence="5">
    <location>
        <begin position="4"/>
        <end position="185"/>
    </location>
</feature>
<name>A0A2H4UUG0_9VIRU</name>
<dbReference type="EMBL" id="MF782455">
    <property type="protein sequence ID" value="ATZ80571.1"/>
    <property type="molecule type" value="Genomic_DNA"/>
</dbReference>
<gene>
    <name evidence="6" type="ORF">BMW23_0524</name>
</gene>
<evidence type="ECO:0000259" key="4">
    <source>
        <dbReference type="Pfam" id="PF04451"/>
    </source>
</evidence>
<evidence type="ECO:0000313" key="6">
    <source>
        <dbReference type="EMBL" id="ATZ80571.1"/>
    </source>
</evidence>
<evidence type="ECO:0000256" key="3">
    <source>
        <dbReference type="ARBA" id="ARBA00022844"/>
    </source>
</evidence>
<dbReference type="InterPro" id="IPR038519">
    <property type="entry name" value="MCP_C_sf"/>
</dbReference>
<dbReference type="Gene3D" id="2.70.9.10">
    <property type="entry name" value="Adenovirus Type 2 Hexon, domain 4"/>
    <property type="match status" value="1"/>
</dbReference>
<dbReference type="Gene3D" id="2.70.9.20">
    <property type="entry name" value="Major capsid protein Vp54"/>
    <property type="match status" value="2"/>
</dbReference>
<keyword evidence="3" id="KW-0946">Virion</keyword>
<accession>A0A2H4UUG0</accession>
<dbReference type="InterPro" id="IPR016112">
    <property type="entry name" value="VP_dsDNA_II"/>
</dbReference>
<comment type="subcellular location">
    <subcellularLocation>
        <location evidence="1">Virion</location>
    </subcellularLocation>
</comment>
<dbReference type="GO" id="GO:0005198">
    <property type="term" value="F:structural molecule activity"/>
    <property type="evidence" value="ECO:0007669"/>
    <property type="project" value="InterPro"/>
</dbReference>
<dbReference type="Pfam" id="PF04451">
    <property type="entry name" value="Capsid_NCLDV"/>
    <property type="match status" value="1"/>
</dbReference>
<evidence type="ECO:0000256" key="2">
    <source>
        <dbReference type="ARBA" id="ARBA00022561"/>
    </source>
</evidence>
<evidence type="ECO:0000313" key="7">
    <source>
        <dbReference type="Proteomes" id="UP000240325"/>
    </source>
</evidence>
<reference evidence="6" key="1">
    <citation type="journal article" date="2017" name="Elife">
        <title>The kinetoplastid-infecting Bodo saltans virus (BsV), a window into the most abundant giant viruses in the sea.</title>
        <authorList>
            <person name="Deeg C.M."/>
            <person name="Chow C.-E.T."/>
            <person name="Suttle C.A."/>
        </authorList>
    </citation>
    <scope>NUCLEOTIDE SEQUENCE</scope>
    <source>
        <strain evidence="6">NG1</strain>
    </source>
</reference>
<dbReference type="SUPFAM" id="SSF49749">
    <property type="entry name" value="Group II dsDNA viruses VP"/>
    <property type="match status" value="3"/>
</dbReference>
<feature type="domain" description="Major capsid protein C-terminal" evidence="4">
    <location>
        <begin position="188"/>
        <end position="527"/>
    </location>
</feature>
<evidence type="ECO:0000259" key="5">
    <source>
        <dbReference type="Pfam" id="PF16903"/>
    </source>
</evidence>
<dbReference type="Proteomes" id="UP000240325">
    <property type="component" value="Segment"/>
</dbReference>